<evidence type="ECO:0000259" key="14">
    <source>
        <dbReference type="Pfam" id="PF00742"/>
    </source>
</evidence>
<evidence type="ECO:0000256" key="6">
    <source>
        <dbReference type="ARBA" id="ARBA00022605"/>
    </source>
</evidence>
<keyword evidence="9" id="KW-0915">Sodium</keyword>
<dbReference type="EC" id="1.1.1.3" evidence="4 12"/>
<dbReference type="PANTHER" id="PTHR43331:SF1">
    <property type="entry name" value="HOMOSERINE DEHYDROGENASE"/>
    <property type="match status" value="1"/>
</dbReference>
<keyword evidence="12" id="KW-0521">NADP</keyword>
<evidence type="ECO:0000256" key="9">
    <source>
        <dbReference type="ARBA" id="ARBA00023053"/>
    </source>
</evidence>
<dbReference type="Gene3D" id="3.40.50.720">
    <property type="entry name" value="NAD(P)-binding Rossmann-like Domain"/>
    <property type="match status" value="1"/>
</dbReference>
<dbReference type="UniPathway" id="UPA00051">
    <property type="reaction ID" value="UER00465"/>
</dbReference>
<sequence length="406" mass="44983">MMTAINVALLGFGTVGQGVYEIIQTSQERLQFFLKKPVKIAAVLVNNKEKHKAIEKEVLLTDNFEEILGLPQLDIVIDAIVGNASFPYLKRSIERGCHIVTANKEMFASHGEELLSLAARYQTAAGFEATVGGGIPVIQTLRKLLNINRVTKVEGIINGTSNFILTSMREEDQPFADTLKIAQEKGYAEADPTNDIEGFDAYYKALVLSQVVYGELPQEEHVYRKGITSITQNEIQQAEALGLKFKHVAKIEKYENAIQCRVQPVLVSASHSFYGVEGVQNAVSIDADIVGNITLTGAGAGKYPTASAVIEDLLHLYQEPVPVYTEKEQEASEQVRSSKGKWLIFNNSIDASRLPQEFTGVDRLNEQTLYFEAVEKDVRAFEKQSPEIAVYPVEGEFFFAGKTLRL</sequence>
<evidence type="ECO:0000256" key="5">
    <source>
        <dbReference type="ARBA" id="ARBA00013376"/>
    </source>
</evidence>
<evidence type="ECO:0000256" key="1">
    <source>
        <dbReference type="ARBA" id="ARBA00005056"/>
    </source>
</evidence>
<keyword evidence="7 12" id="KW-0791">Threonine biosynthesis</keyword>
<dbReference type="Pfam" id="PF00742">
    <property type="entry name" value="Homoserine_dh"/>
    <property type="match status" value="1"/>
</dbReference>
<comment type="similarity">
    <text evidence="3 13">Belongs to the homoserine dehydrogenase family.</text>
</comment>
<dbReference type="SUPFAM" id="SSF55347">
    <property type="entry name" value="Glyceraldehyde-3-phosphate dehydrogenase-like, C-terminal domain"/>
    <property type="match status" value="1"/>
</dbReference>
<organism evidence="16 17">
    <name type="scientific">Bacillus benzoevorans</name>
    <dbReference type="NCBI Taxonomy" id="1456"/>
    <lineage>
        <taxon>Bacteria</taxon>
        <taxon>Bacillati</taxon>
        <taxon>Bacillota</taxon>
        <taxon>Bacilli</taxon>
        <taxon>Bacillales</taxon>
        <taxon>Bacillaceae</taxon>
        <taxon>Bacillus</taxon>
    </lineage>
</organism>
<evidence type="ECO:0000256" key="3">
    <source>
        <dbReference type="ARBA" id="ARBA00006753"/>
    </source>
</evidence>
<name>A0A7X0LX20_9BACI</name>
<keyword evidence="10 12" id="KW-0486">Methionine biosynthesis</keyword>
<evidence type="ECO:0000256" key="4">
    <source>
        <dbReference type="ARBA" id="ARBA00013213"/>
    </source>
</evidence>
<dbReference type="GO" id="GO:0009088">
    <property type="term" value="P:threonine biosynthetic process"/>
    <property type="evidence" value="ECO:0007669"/>
    <property type="project" value="UniProtKB-UniPathway"/>
</dbReference>
<dbReference type="FunFam" id="3.30.360.10:FF:000005">
    <property type="entry name" value="Homoserine dehydrogenase"/>
    <property type="match status" value="1"/>
</dbReference>
<proteinExistence type="inferred from homology"/>
<dbReference type="InterPro" id="IPR005106">
    <property type="entry name" value="Asp/hSer_DH_NAD-bd"/>
</dbReference>
<feature type="domain" description="Aspartate/homoserine dehydrogenase NAD-binding" evidence="15">
    <location>
        <begin position="11"/>
        <end position="121"/>
    </location>
</feature>
<dbReference type="Proteomes" id="UP000531594">
    <property type="component" value="Unassembled WGS sequence"/>
</dbReference>
<keyword evidence="8 12" id="KW-0560">Oxidoreductase</keyword>
<evidence type="ECO:0000256" key="10">
    <source>
        <dbReference type="ARBA" id="ARBA00023167"/>
    </source>
</evidence>
<dbReference type="InterPro" id="IPR001342">
    <property type="entry name" value="HDH_cat"/>
</dbReference>
<dbReference type="AlphaFoldDB" id="A0A7X0LX20"/>
<dbReference type="PANTHER" id="PTHR43331">
    <property type="entry name" value="HOMOSERINE DEHYDROGENASE"/>
    <property type="match status" value="1"/>
</dbReference>
<comment type="pathway">
    <text evidence="1 12">Amino-acid biosynthesis; L-threonine biosynthesis; L-threonine from L-aspartate: step 3/5.</text>
</comment>
<evidence type="ECO:0000256" key="12">
    <source>
        <dbReference type="RuleBase" id="RU000579"/>
    </source>
</evidence>
<accession>A0A7X0LX20</accession>
<comment type="pathway">
    <text evidence="2 12">Amino-acid biosynthesis; L-methionine biosynthesis via de novo pathway; L-homoserine from L-aspartate: step 3/3.</text>
</comment>
<evidence type="ECO:0000313" key="16">
    <source>
        <dbReference type="EMBL" id="MBB6447313.1"/>
    </source>
</evidence>
<dbReference type="NCBIfam" id="NF004976">
    <property type="entry name" value="PRK06349.1"/>
    <property type="match status" value="1"/>
</dbReference>
<dbReference type="InterPro" id="IPR019811">
    <property type="entry name" value="HDH_CS"/>
</dbReference>
<dbReference type="UniPathway" id="UPA00050">
    <property type="reaction ID" value="UER00063"/>
</dbReference>
<evidence type="ECO:0000256" key="13">
    <source>
        <dbReference type="RuleBase" id="RU004171"/>
    </source>
</evidence>
<feature type="domain" description="Homoserine dehydrogenase catalytic" evidence="14">
    <location>
        <begin position="136"/>
        <end position="314"/>
    </location>
</feature>
<comment type="catalytic activity">
    <reaction evidence="11">
        <text>L-homoserine + NADP(+) = L-aspartate 4-semialdehyde + NADPH + H(+)</text>
        <dbReference type="Rhea" id="RHEA:15761"/>
        <dbReference type="ChEBI" id="CHEBI:15378"/>
        <dbReference type="ChEBI" id="CHEBI:57476"/>
        <dbReference type="ChEBI" id="CHEBI:57783"/>
        <dbReference type="ChEBI" id="CHEBI:58349"/>
        <dbReference type="ChEBI" id="CHEBI:537519"/>
        <dbReference type="EC" id="1.1.1.3"/>
    </reaction>
    <physiologicalReaction direction="right-to-left" evidence="11">
        <dbReference type="Rhea" id="RHEA:15763"/>
    </physiologicalReaction>
</comment>
<evidence type="ECO:0000259" key="15">
    <source>
        <dbReference type="Pfam" id="PF03447"/>
    </source>
</evidence>
<keyword evidence="6 12" id="KW-0028">Amino-acid biosynthesis</keyword>
<keyword evidence="17" id="KW-1185">Reference proteome</keyword>
<dbReference type="EMBL" id="JACHGK010000020">
    <property type="protein sequence ID" value="MBB6447313.1"/>
    <property type="molecule type" value="Genomic_DNA"/>
</dbReference>
<evidence type="ECO:0000256" key="7">
    <source>
        <dbReference type="ARBA" id="ARBA00022697"/>
    </source>
</evidence>
<dbReference type="Pfam" id="PF03447">
    <property type="entry name" value="NAD_binding_3"/>
    <property type="match status" value="1"/>
</dbReference>
<dbReference type="SUPFAM" id="SSF51735">
    <property type="entry name" value="NAD(P)-binding Rossmann-fold domains"/>
    <property type="match status" value="1"/>
</dbReference>
<dbReference type="GO" id="GO:0050661">
    <property type="term" value="F:NADP binding"/>
    <property type="evidence" value="ECO:0007669"/>
    <property type="project" value="InterPro"/>
</dbReference>
<gene>
    <name evidence="16" type="ORF">HNR53_003993</name>
</gene>
<evidence type="ECO:0000256" key="11">
    <source>
        <dbReference type="ARBA" id="ARBA00048841"/>
    </source>
</evidence>
<protein>
    <recommendedName>
        <fullName evidence="5 12">Homoserine dehydrogenase</fullName>
        <ecNumber evidence="4 12">1.1.1.3</ecNumber>
    </recommendedName>
</protein>
<dbReference type="PROSITE" id="PS01042">
    <property type="entry name" value="HOMOSER_DHGENASE"/>
    <property type="match status" value="1"/>
</dbReference>
<evidence type="ECO:0000256" key="8">
    <source>
        <dbReference type="ARBA" id="ARBA00023002"/>
    </source>
</evidence>
<reference evidence="16 17" key="1">
    <citation type="submission" date="2020-08" db="EMBL/GenBank/DDBJ databases">
        <title>Genomic Encyclopedia of Type Strains, Phase IV (KMG-IV): sequencing the most valuable type-strain genomes for metagenomic binning, comparative biology and taxonomic classification.</title>
        <authorList>
            <person name="Goeker M."/>
        </authorList>
    </citation>
    <scope>NUCLEOTIDE SEQUENCE [LARGE SCALE GENOMIC DNA]</scope>
    <source>
        <strain evidence="16 17">DSM 5391</strain>
    </source>
</reference>
<comment type="caution">
    <text evidence="16">The sequence shown here is derived from an EMBL/GenBank/DDBJ whole genome shotgun (WGS) entry which is preliminary data.</text>
</comment>
<evidence type="ECO:0000313" key="17">
    <source>
        <dbReference type="Proteomes" id="UP000531594"/>
    </source>
</evidence>
<evidence type="ECO:0000256" key="2">
    <source>
        <dbReference type="ARBA" id="ARBA00005062"/>
    </source>
</evidence>
<dbReference type="RefSeq" id="WP_246439697.1">
    <property type="nucleotide sequence ID" value="NZ_JACHGK010000020.1"/>
</dbReference>
<dbReference type="InterPro" id="IPR036291">
    <property type="entry name" value="NAD(P)-bd_dom_sf"/>
</dbReference>
<dbReference type="GO" id="GO:0009086">
    <property type="term" value="P:methionine biosynthetic process"/>
    <property type="evidence" value="ECO:0007669"/>
    <property type="project" value="UniProtKB-KW"/>
</dbReference>
<dbReference type="GO" id="GO:0004412">
    <property type="term" value="F:homoserine dehydrogenase activity"/>
    <property type="evidence" value="ECO:0007669"/>
    <property type="project" value="UniProtKB-EC"/>
</dbReference>
<dbReference type="Gene3D" id="3.30.360.10">
    <property type="entry name" value="Dihydrodipicolinate Reductase, domain 2"/>
    <property type="match status" value="1"/>
</dbReference>